<dbReference type="InterPro" id="IPR016032">
    <property type="entry name" value="Sig_transdc_resp-reg_C-effctor"/>
</dbReference>
<sequence>MSGRAGDAPVRVVVVDDDALVRRALVTLLDGVREGVREGVLDGTRGGDRGVRRIEVVGEASDGGTLEPVLDAHPTDVVLMDLRMPGVRGIEATRRVTRRPTAPRVVVLTTFDTDDEVAGALQAGAAGYLLKDAPPDRIVAGVFAAAAGEPVLAPAVARHLVTHLTTVTAAQDEARAALAALTPREREVAQLVGQGASNAEVGSALFLSLPTVKAYVSSVLDKLGCPNRTRLALLVRDARLDPSDG</sequence>
<evidence type="ECO:0000256" key="1">
    <source>
        <dbReference type="ARBA" id="ARBA00022553"/>
    </source>
</evidence>
<dbReference type="SUPFAM" id="SSF52172">
    <property type="entry name" value="CheY-like"/>
    <property type="match status" value="1"/>
</dbReference>
<keyword evidence="4" id="KW-0804">Transcription</keyword>
<dbReference type="PANTHER" id="PTHR43214">
    <property type="entry name" value="TWO-COMPONENT RESPONSE REGULATOR"/>
    <property type="match status" value="1"/>
</dbReference>
<dbReference type="EMBL" id="PGTZ01000010">
    <property type="protein sequence ID" value="PJI86674.1"/>
    <property type="molecule type" value="Genomic_DNA"/>
</dbReference>
<dbReference type="SMART" id="SM00448">
    <property type="entry name" value="REC"/>
    <property type="match status" value="1"/>
</dbReference>
<dbReference type="OrthoDB" id="9808843at2"/>
<dbReference type="RefSeq" id="WP_100350704.1">
    <property type="nucleotide sequence ID" value="NZ_PGTZ01000010.1"/>
</dbReference>
<dbReference type="PRINTS" id="PR00038">
    <property type="entry name" value="HTHLUXR"/>
</dbReference>
<dbReference type="Proteomes" id="UP000231586">
    <property type="component" value="Unassembled WGS sequence"/>
</dbReference>
<accession>A0A2M8W703</accession>
<proteinExistence type="predicted"/>
<evidence type="ECO:0000313" key="8">
    <source>
        <dbReference type="EMBL" id="PJI86674.1"/>
    </source>
</evidence>
<dbReference type="Gene3D" id="3.40.50.2300">
    <property type="match status" value="1"/>
</dbReference>
<keyword evidence="1 5" id="KW-0597">Phosphoprotein</keyword>
<dbReference type="SMART" id="SM00421">
    <property type="entry name" value="HTH_LUXR"/>
    <property type="match status" value="1"/>
</dbReference>
<evidence type="ECO:0000259" key="6">
    <source>
        <dbReference type="PROSITE" id="PS50043"/>
    </source>
</evidence>
<dbReference type="GO" id="GO:0006355">
    <property type="term" value="P:regulation of DNA-templated transcription"/>
    <property type="evidence" value="ECO:0007669"/>
    <property type="project" value="InterPro"/>
</dbReference>
<dbReference type="PROSITE" id="PS00622">
    <property type="entry name" value="HTH_LUXR_1"/>
    <property type="match status" value="1"/>
</dbReference>
<dbReference type="PROSITE" id="PS50043">
    <property type="entry name" value="HTH_LUXR_2"/>
    <property type="match status" value="1"/>
</dbReference>
<dbReference type="GO" id="GO:0000160">
    <property type="term" value="P:phosphorelay signal transduction system"/>
    <property type="evidence" value="ECO:0007669"/>
    <property type="project" value="InterPro"/>
</dbReference>
<dbReference type="InterPro" id="IPR000792">
    <property type="entry name" value="Tscrpt_reg_LuxR_C"/>
</dbReference>
<reference evidence="8 9" key="1">
    <citation type="submission" date="2017-11" db="EMBL/GenBank/DDBJ databases">
        <title>Genomic Encyclopedia of Archaeal and Bacterial Type Strains, Phase II (KMG-II): From Individual Species to Whole Genera.</title>
        <authorList>
            <person name="Goeker M."/>
        </authorList>
    </citation>
    <scope>NUCLEOTIDE SEQUENCE [LARGE SCALE GENOMIC DNA]</scope>
    <source>
        <strain evidence="8 9">DSM 22413</strain>
    </source>
</reference>
<dbReference type="Pfam" id="PF00072">
    <property type="entry name" value="Response_reg"/>
    <property type="match status" value="1"/>
</dbReference>
<evidence type="ECO:0000256" key="2">
    <source>
        <dbReference type="ARBA" id="ARBA00023015"/>
    </source>
</evidence>
<dbReference type="InterPro" id="IPR001789">
    <property type="entry name" value="Sig_transdc_resp-reg_receiver"/>
</dbReference>
<organism evidence="8 9">
    <name type="scientific">Luteimicrobium subarcticum</name>
    <dbReference type="NCBI Taxonomy" id="620910"/>
    <lineage>
        <taxon>Bacteria</taxon>
        <taxon>Bacillati</taxon>
        <taxon>Actinomycetota</taxon>
        <taxon>Actinomycetes</taxon>
        <taxon>Micrococcales</taxon>
        <taxon>Luteimicrobium</taxon>
    </lineage>
</organism>
<dbReference type="CDD" id="cd06170">
    <property type="entry name" value="LuxR_C_like"/>
    <property type="match status" value="1"/>
</dbReference>
<name>A0A2M8W703_9MICO</name>
<comment type="caution">
    <text evidence="8">The sequence shown here is derived from an EMBL/GenBank/DDBJ whole genome shotgun (WGS) entry which is preliminary data.</text>
</comment>
<evidence type="ECO:0000256" key="5">
    <source>
        <dbReference type="PROSITE-ProRule" id="PRU00169"/>
    </source>
</evidence>
<keyword evidence="9" id="KW-1185">Reference proteome</keyword>
<dbReference type="InterPro" id="IPR039420">
    <property type="entry name" value="WalR-like"/>
</dbReference>
<evidence type="ECO:0000259" key="7">
    <source>
        <dbReference type="PROSITE" id="PS50110"/>
    </source>
</evidence>
<keyword evidence="3" id="KW-0238">DNA-binding</keyword>
<dbReference type="PANTHER" id="PTHR43214:SF24">
    <property type="entry name" value="TRANSCRIPTIONAL REGULATORY PROTEIN NARL-RELATED"/>
    <property type="match status" value="1"/>
</dbReference>
<protein>
    <submittedName>
        <fullName evidence="8">LuxR family two component transcriptional regulator</fullName>
    </submittedName>
</protein>
<dbReference type="InterPro" id="IPR058245">
    <property type="entry name" value="NreC/VraR/RcsB-like_REC"/>
</dbReference>
<dbReference type="GO" id="GO:0003677">
    <property type="term" value="F:DNA binding"/>
    <property type="evidence" value="ECO:0007669"/>
    <property type="project" value="UniProtKB-KW"/>
</dbReference>
<evidence type="ECO:0000313" key="9">
    <source>
        <dbReference type="Proteomes" id="UP000231586"/>
    </source>
</evidence>
<dbReference type="InterPro" id="IPR011006">
    <property type="entry name" value="CheY-like_superfamily"/>
</dbReference>
<dbReference type="CDD" id="cd17535">
    <property type="entry name" value="REC_NarL-like"/>
    <property type="match status" value="1"/>
</dbReference>
<feature type="domain" description="HTH luxR-type" evidence="6">
    <location>
        <begin position="174"/>
        <end position="239"/>
    </location>
</feature>
<feature type="domain" description="Response regulatory" evidence="7">
    <location>
        <begin position="11"/>
        <end position="146"/>
    </location>
</feature>
<feature type="modified residue" description="4-aspartylphosphate" evidence="5">
    <location>
        <position position="81"/>
    </location>
</feature>
<evidence type="ECO:0000256" key="3">
    <source>
        <dbReference type="ARBA" id="ARBA00023125"/>
    </source>
</evidence>
<dbReference type="Pfam" id="PF00196">
    <property type="entry name" value="GerE"/>
    <property type="match status" value="1"/>
</dbReference>
<dbReference type="SUPFAM" id="SSF46894">
    <property type="entry name" value="C-terminal effector domain of the bipartite response regulators"/>
    <property type="match status" value="1"/>
</dbReference>
<dbReference type="PROSITE" id="PS50110">
    <property type="entry name" value="RESPONSE_REGULATORY"/>
    <property type="match status" value="1"/>
</dbReference>
<gene>
    <name evidence="8" type="ORF">CLV34_2594</name>
</gene>
<dbReference type="AlphaFoldDB" id="A0A2M8W703"/>
<evidence type="ECO:0000256" key="4">
    <source>
        <dbReference type="ARBA" id="ARBA00023163"/>
    </source>
</evidence>
<keyword evidence="2" id="KW-0805">Transcription regulation</keyword>